<organism evidence="2 3">
    <name type="scientific">Parvibacter caecicola</name>
    <dbReference type="NCBI Taxonomy" id="747645"/>
    <lineage>
        <taxon>Bacteria</taxon>
        <taxon>Bacillati</taxon>
        <taxon>Actinomycetota</taxon>
        <taxon>Coriobacteriia</taxon>
        <taxon>Coriobacteriales</taxon>
        <taxon>Coriobacteriaceae</taxon>
        <taxon>Parvibacter</taxon>
    </lineage>
</organism>
<reference evidence="2 3" key="1">
    <citation type="submission" date="2020-08" db="EMBL/GenBank/DDBJ databases">
        <title>Sequencing the genomes of 1000 actinobacteria strains.</title>
        <authorList>
            <person name="Klenk H.-P."/>
        </authorList>
    </citation>
    <scope>NUCLEOTIDE SEQUENCE [LARGE SCALE GENOMIC DNA]</scope>
    <source>
        <strain evidence="2 3">DSM 22242</strain>
    </source>
</reference>
<evidence type="ECO:0000313" key="2">
    <source>
        <dbReference type="EMBL" id="MBB3171771.1"/>
    </source>
</evidence>
<dbReference type="RefSeq" id="WP_148041101.1">
    <property type="nucleotide sequence ID" value="NZ_JACHYA010000005.1"/>
</dbReference>
<dbReference type="Proteomes" id="UP000530850">
    <property type="component" value="Unassembled WGS sequence"/>
</dbReference>
<dbReference type="GeneID" id="93356952"/>
<evidence type="ECO:0000256" key="1">
    <source>
        <dbReference type="SAM" id="MobiDB-lite"/>
    </source>
</evidence>
<accession>A0A7W5D3L4</accession>
<sequence>MDEEIGGSMPEKRATPRQFWRTRGVDSAGSAEYSAYMLPEDGGEDYPPWVYAVALAAVTGCLWAPPLAEALFAAAGL</sequence>
<comment type="caution">
    <text evidence="2">The sequence shown here is derived from an EMBL/GenBank/DDBJ whole genome shotgun (WGS) entry which is preliminary data.</text>
</comment>
<evidence type="ECO:0000313" key="3">
    <source>
        <dbReference type="Proteomes" id="UP000530850"/>
    </source>
</evidence>
<gene>
    <name evidence="2" type="ORF">FHR31_001597</name>
</gene>
<protein>
    <submittedName>
        <fullName evidence="2">Uncharacterized protein</fullName>
    </submittedName>
</protein>
<feature type="region of interest" description="Disordered" evidence="1">
    <location>
        <begin position="1"/>
        <end position="21"/>
    </location>
</feature>
<name>A0A7W5D3L4_9ACTN</name>
<proteinExistence type="predicted"/>
<dbReference type="EMBL" id="JACHYA010000005">
    <property type="protein sequence ID" value="MBB3171771.1"/>
    <property type="molecule type" value="Genomic_DNA"/>
</dbReference>
<dbReference type="AlphaFoldDB" id="A0A7W5D3L4"/>